<dbReference type="InterPro" id="IPR039158">
    <property type="entry name" value="SLC25A46"/>
</dbReference>
<feature type="transmembrane region" description="Helical" evidence="12">
    <location>
        <begin position="357"/>
        <end position="378"/>
    </location>
</feature>
<feature type="repeat" description="Solcar" evidence="9">
    <location>
        <begin position="293"/>
        <end position="387"/>
    </location>
</feature>
<dbReference type="AlphaFoldDB" id="A0A433QBN1"/>
<feature type="region of interest" description="Disordered" evidence="11">
    <location>
        <begin position="232"/>
        <end position="286"/>
    </location>
</feature>
<keyword evidence="5" id="KW-1000">Mitochondrion outer membrane</keyword>
<comment type="similarity">
    <text evidence="10">Belongs to the mitochondrial carrier (TC 2.A.29) family.</text>
</comment>
<sequence length="400" mass="44324">CLEPPSSLPLHSKCHLDNSAPRFFPDAAENNAGFGLAVTALATNYTLGYPFLVARHRHQAFPFLFRDRDESPLTYLRYLGNIRANHGLRALYPGLGIGLLTQVTTTGYEAVLNNVDQRLSPRLRKRGWPVKLVANIIFKGFELALCAPLYPLYRSALILQVQCTTALTQISIHTLHDLLASYKDGLLAIFFRRNLHWTSTLLPACILHFLGEVIVTTAYNYLHHQLVPTKPSKNQPAASIDLPSPPSPTSSTSPITLTPSSATSTSTSTSTALSSKPKQPQPQQQRDATAMLHNFYPDIVCGFASNLVSKLLVLPLETVVVKLALQDSGALRMEDHAVYAGFWDCVRRTYANEGGVIAFYNGLLGGWIGEVIVAWIVLEATWGLYRGAKWGIEWWYDEVY</sequence>
<dbReference type="Pfam" id="PF00153">
    <property type="entry name" value="Mito_carr"/>
    <property type="match status" value="1"/>
</dbReference>
<evidence type="ECO:0008006" key="15">
    <source>
        <dbReference type="Google" id="ProtNLM"/>
    </source>
</evidence>
<comment type="subcellular location">
    <subcellularLocation>
        <location evidence="1">Mitochondrion outer membrane</location>
        <topology evidence="1">Multi-pass membrane protein</topology>
    </subcellularLocation>
</comment>
<reference evidence="13 14" key="1">
    <citation type="journal article" date="2018" name="New Phytol.">
        <title>Phylogenomics of Endogonaceae and evolution of mycorrhizas within Mucoromycota.</title>
        <authorList>
            <person name="Chang Y."/>
            <person name="Desiro A."/>
            <person name="Na H."/>
            <person name="Sandor L."/>
            <person name="Lipzen A."/>
            <person name="Clum A."/>
            <person name="Barry K."/>
            <person name="Grigoriev I.V."/>
            <person name="Martin F.M."/>
            <person name="Stajich J.E."/>
            <person name="Smith M.E."/>
            <person name="Bonito G."/>
            <person name="Spatafora J.W."/>
        </authorList>
    </citation>
    <scope>NUCLEOTIDE SEQUENCE [LARGE SCALE GENOMIC DNA]</scope>
    <source>
        <strain evidence="13 14">AD002</strain>
    </source>
</reference>
<evidence type="ECO:0000256" key="2">
    <source>
        <dbReference type="ARBA" id="ARBA00022448"/>
    </source>
</evidence>
<protein>
    <recommendedName>
        <fullName evidence="15">Mitochondrial carrier domain-containing protein</fullName>
    </recommendedName>
</protein>
<keyword evidence="4" id="KW-0677">Repeat</keyword>
<keyword evidence="8 9" id="KW-0472">Membrane</keyword>
<evidence type="ECO:0000256" key="11">
    <source>
        <dbReference type="SAM" id="MobiDB-lite"/>
    </source>
</evidence>
<feature type="non-terminal residue" evidence="13">
    <location>
        <position position="1"/>
    </location>
</feature>
<dbReference type="EMBL" id="RBNJ01008826">
    <property type="protein sequence ID" value="RUS27218.1"/>
    <property type="molecule type" value="Genomic_DNA"/>
</dbReference>
<feature type="compositionally biased region" description="Low complexity" evidence="11">
    <location>
        <begin position="249"/>
        <end position="285"/>
    </location>
</feature>
<keyword evidence="6 12" id="KW-1133">Transmembrane helix</keyword>
<keyword evidence="14" id="KW-1185">Reference proteome</keyword>
<dbReference type="InterPro" id="IPR018108">
    <property type="entry name" value="MCP_transmembrane"/>
</dbReference>
<evidence type="ECO:0000256" key="9">
    <source>
        <dbReference type="PROSITE-ProRule" id="PRU00282"/>
    </source>
</evidence>
<accession>A0A433QBN1</accession>
<keyword evidence="2 10" id="KW-0813">Transport</keyword>
<evidence type="ECO:0000256" key="7">
    <source>
        <dbReference type="ARBA" id="ARBA00023128"/>
    </source>
</evidence>
<dbReference type="Gene3D" id="1.50.40.10">
    <property type="entry name" value="Mitochondrial carrier domain"/>
    <property type="match status" value="2"/>
</dbReference>
<dbReference type="PANTHER" id="PTHR21252:SF2">
    <property type="entry name" value="MITOCHONDRIAL OUTER MEMBRANE PROTEIN SLC25A46"/>
    <property type="match status" value="1"/>
</dbReference>
<dbReference type="PANTHER" id="PTHR21252">
    <property type="entry name" value="TB1 PROTEIN-RELATED"/>
    <property type="match status" value="1"/>
</dbReference>
<dbReference type="GO" id="GO:0090149">
    <property type="term" value="P:mitochondrial membrane fission"/>
    <property type="evidence" value="ECO:0007669"/>
    <property type="project" value="InterPro"/>
</dbReference>
<dbReference type="InterPro" id="IPR023395">
    <property type="entry name" value="MCP_dom_sf"/>
</dbReference>
<evidence type="ECO:0000256" key="4">
    <source>
        <dbReference type="ARBA" id="ARBA00022737"/>
    </source>
</evidence>
<evidence type="ECO:0000313" key="13">
    <source>
        <dbReference type="EMBL" id="RUS27218.1"/>
    </source>
</evidence>
<dbReference type="SUPFAM" id="SSF103506">
    <property type="entry name" value="Mitochondrial carrier"/>
    <property type="match status" value="1"/>
</dbReference>
<evidence type="ECO:0000256" key="6">
    <source>
        <dbReference type="ARBA" id="ARBA00022989"/>
    </source>
</evidence>
<dbReference type="GO" id="GO:0005741">
    <property type="term" value="C:mitochondrial outer membrane"/>
    <property type="evidence" value="ECO:0007669"/>
    <property type="project" value="UniProtKB-SubCell"/>
</dbReference>
<evidence type="ECO:0000313" key="14">
    <source>
        <dbReference type="Proteomes" id="UP000274822"/>
    </source>
</evidence>
<keyword evidence="3 9" id="KW-0812">Transmembrane</keyword>
<evidence type="ECO:0000256" key="10">
    <source>
        <dbReference type="RuleBase" id="RU000488"/>
    </source>
</evidence>
<evidence type="ECO:0000256" key="5">
    <source>
        <dbReference type="ARBA" id="ARBA00022787"/>
    </source>
</evidence>
<dbReference type="Proteomes" id="UP000274822">
    <property type="component" value="Unassembled WGS sequence"/>
</dbReference>
<evidence type="ECO:0000256" key="8">
    <source>
        <dbReference type="ARBA" id="ARBA00023136"/>
    </source>
</evidence>
<comment type="caution">
    <text evidence="13">The sequence shown here is derived from an EMBL/GenBank/DDBJ whole genome shotgun (WGS) entry which is preliminary data.</text>
</comment>
<gene>
    <name evidence="13" type="ORF">BC938DRAFT_483579</name>
</gene>
<keyword evidence="7" id="KW-0496">Mitochondrion</keyword>
<organism evidence="13 14">
    <name type="scientific">Jimgerdemannia flammicorona</name>
    <dbReference type="NCBI Taxonomy" id="994334"/>
    <lineage>
        <taxon>Eukaryota</taxon>
        <taxon>Fungi</taxon>
        <taxon>Fungi incertae sedis</taxon>
        <taxon>Mucoromycota</taxon>
        <taxon>Mucoromycotina</taxon>
        <taxon>Endogonomycetes</taxon>
        <taxon>Endogonales</taxon>
        <taxon>Endogonaceae</taxon>
        <taxon>Jimgerdemannia</taxon>
    </lineage>
</organism>
<evidence type="ECO:0000256" key="12">
    <source>
        <dbReference type="SAM" id="Phobius"/>
    </source>
</evidence>
<dbReference type="PROSITE" id="PS50920">
    <property type="entry name" value="SOLCAR"/>
    <property type="match status" value="1"/>
</dbReference>
<evidence type="ECO:0000256" key="3">
    <source>
        <dbReference type="ARBA" id="ARBA00022692"/>
    </source>
</evidence>
<name>A0A433QBN1_9FUNG</name>
<proteinExistence type="inferred from homology"/>
<evidence type="ECO:0000256" key="1">
    <source>
        <dbReference type="ARBA" id="ARBA00004374"/>
    </source>
</evidence>